<sequence>MKFKLKGLKHAPSASLGKFFTTIPPTTTILNLSCSRLFNKEIEDLLNAFKLIPPTVTVLNLSGNMLGNMATESLVKLVAAVPESIQTISLRRNNLGNKNLYDLASVFSALAPNVKKLILSNNQFKFKKIPDLQDAFKAIPQSVTDLDLSKSSLNLLSIKKLNQLKDTLPHIQTVILSREEIEKMSANHRLALASLFPNLKKAVFIDKNGKLLNPMLTVRLTHTLGLKASPPSLLQQASIFAALNKDKVNKSKIALNDEAKEYIAAVSTFSN</sequence>
<dbReference type="InterPro" id="IPR032675">
    <property type="entry name" value="LRR_dom_sf"/>
</dbReference>
<protein>
    <submittedName>
        <fullName evidence="1">Leucine-rich repeat-containing protein</fullName>
    </submittedName>
</protein>
<dbReference type="RefSeq" id="WP_115331062.1">
    <property type="nucleotide sequence ID" value="NZ_CAAAHP010000001.1"/>
</dbReference>
<gene>
    <name evidence="1" type="primary">legL7_1</name>
    <name evidence="1" type="ORF">NCTC13316_01518</name>
</gene>
<dbReference type="Gene3D" id="3.80.10.10">
    <property type="entry name" value="Ribonuclease Inhibitor"/>
    <property type="match status" value="1"/>
</dbReference>
<name>A0A378JMA0_9GAMM</name>
<dbReference type="OrthoDB" id="5651497at2"/>
<dbReference type="EMBL" id="UGOD01000001">
    <property type="protein sequence ID" value="STX51423.1"/>
    <property type="molecule type" value="Genomic_DNA"/>
</dbReference>
<dbReference type="AlphaFoldDB" id="A0A378JMA0"/>
<evidence type="ECO:0000313" key="1">
    <source>
        <dbReference type="EMBL" id="STX51423.1"/>
    </source>
</evidence>
<evidence type="ECO:0000313" key="2">
    <source>
        <dbReference type="Proteomes" id="UP000254794"/>
    </source>
</evidence>
<organism evidence="1 2">
    <name type="scientific">Legionella busanensis</name>
    <dbReference type="NCBI Taxonomy" id="190655"/>
    <lineage>
        <taxon>Bacteria</taxon>
        <taxon>Pseudomonadati</taxon>
        <taxon>Pseudomonadota</taxon>
        <taxon>Gammaproteobacteria</taxon>
        <taxon>Legionellales</taxon>
        <taxon>Legionellaceae</taxon>
        <taxon>Legionella</taxon>
    </lineage>
</organism>
<reference evidence="1 2" key="1">
    <citation type="submission" date="2018-06" db="EMBL/GenBank/DDBJ databases">
        <authorList>
            <consortium name="Pathogen Informatics"/>
            <person name="Doyle S."/>
        </authorList>
    </citation>
    <scope>NUCLEOTIDE SEQUENCE [LARGE SCALE GENOMIC DNA]</scope>
    <source>
        <strain evidence="1 2">NCTC13316</strain>
    </source>
</reference>
<keyword evidence="2" id="KW-1185">Reference proteome</keyword>
<dbReference type="SUPFAM" id="SSF52047">
    <property type="entry name" value="RNI-like"/>
    <property type="match status" value="1"/>
</dbReference>
<proteinExistence type="predicted"/>
<dbReference type="Proteomes" id="UP000254794">
    <property type="component" value="Unassembled WGS sequence"/>
</dbReference>
<accession>A0A378JMA0</accession>